<dbReference type="AlphaFoldDB" id="A0A2H1W1B6"/>
<reference evidence="1" key="1">
    <citation type="submission" date="2016-07" db="EMBL/GenBank/DDBJ databases">
        <authorList>
            <person name="Bretaudeau A."/>
        </authorList>
    </citation>
    <scope>NUCLEOTIDE SEQUENCE</scope>
    <source>
        <strain evidence="1">Rice</strain>
        <tissue evidence="1">Whole body</tissue>
    </source>
</reference>
<gene>
    <name evidence="1" type="ORF">SFRICE_002489</name>
</gene>
<evidence type="ECO:0000313" key="1">
    <source>
        <dbReference type="EMBL" id="SOQ46858.1"/>
    </source>
</evidence>
<organism evidence="1">
    <name type="scientific">Spodoptera frugiperda</name>
    <name type="common">Fall armyworm</name>
    <dbReference type="NCBI Taxonomy" id="7108"/>
    <lineage>
        <taxon>Eukaryota</taxon>
        <taxon>Metazoa</taxon>
        <taxon>Ecdysozoa</taxon>
        <taxon>Arthropoda</taxon>
        <taxon>Hexapoda</taxon>
        <taxon>Insecta</taxon>
        <taxon>Pterygota</taxon>
        <taxon>Neoptera</taxon>
        <taxon>Endopterygota</taxon>
        <taxon>Lepidoptera</taxon>
        <taxon>Glossata</taxon>
        <taxon>Ditrysia</taxon>
        <taxon>Noctuoidea</taxon>
        <taxon>Noctuidae</taxon>
        <taxon>Amphipyrinae</taxon>
        <taxon>Spodoptera</taxon>
    </lineage>
</organism>
<protein>
    <submittedName>
        <fullName evidence="1">SFRICE_002489</fullName>
    </submittedName>
</protein>
<accession>A0A2H1W1B6</accession>
<sequence>MELKNWSNSLIVVINLMMHLASRILQKAVHQLFYILSDIQVFCHRYEMRYVAGHKAWRTNDGRFGRKVLEWRWRTGKRSVGRPPTRWTDDQVKVAGSRWMQAAFNRPSRFSSGRLMADMIMMILGKSGCDLHF</sequence>
<name>A0A2H1W1B6_SPOFR</name>
<proteinExistence type="predicted"/>
<dbReference type="EMBL" id="ODYU01005723">
    <property type="protein sequence ID" value="SOQ46858.1"/>
    <property type="molecule type" value="Genomic_DNA"/>
</dbReference>